<dbReference type="Pfam" id="PF14117">
    <property type="entry name" value="DUF4287"/>
    <property type="match status" value="1"/>
</dbReference>
<dbReference type="InterPro" id="IPR043714">
    <property type="entry name" value="DUF5655"/>
</dbReference>
<dbReference type="RefSeq" id="WP_198099622.1">
    <property type="nucleotide sequence ID" value="NZ_JAEDAL010000001.1"/>
</dbReference>
<dbReference type="Pfam" id="PF18899">
    <property type="entry name" value="DUF5655"/>
    <property type="match status" value="1"/>
</dbReference>
<protein>
    <submittedName>
        <fullName evidence="2">DUF4287 domain-containing protein</fullName>
    </submittedName>
</protein>
<reference evidence="2" key="1">
    <citation type="submission" date="2020-12" db="EMBL/GenBank/DDBJ databases">
        <title>The genome sequence of Inhella sp. 4Y17.</title>
        <authorList>
            <person name="Liu Y."/>
        </authorList>
    </citation>
    <scope>NUCLEOTIDE SEQUENCE</scope>
    <source>
        <strain evidence="2">4Y10</strain>
    </source>
</reference>
<keyword evidence="3" id="KW-1185">Reference proteome</keyword>
<organism evidence="2 3">
    <name type="scientific">Inhella gelatinilytica</name>
    <dbReference type="NCBI Taxonomy" id="2795030"/>
    <lineage>
        <taxon>Bacteria</taxon>
        <taxon>Pseudomonadati</taxon>
        <taxon>Pseudomonadota</taxon>
        <taxon>Betaproteobacteria</taxon>
        <taxon>Burkholderiales</taxon>
        <taxon>Sphaerotilaceae</taxon>
        <taxon>Inhella</taxon>
    </lineage>
</organism>
<gene>
    <name evidence="2" type="ORF">I7X43_04160</name>
</gene>
<evidence type="ECO:0000313" key="3">
    <source>
        <dbReference type="Proteomes" id="UP000620139"/>
    </source>
</evidence>
<accession>A0A931IXX3</accession>
<comment type="caution">
    <text evidence="2">The sequence shown here is derived from an EMBL/GenBank/DDBJ whole genome shotgun (WGS) entry which is preliminary data.</text>
</comment>
<dbReference type="Proteomes" id="UP000620139">
    <property type="component" value="Unassembled WGS sequence"/>
</dbReference>
<dbReference type="AlphaFoldDB" id="A0A931IXX3"/>
<sequence>MADPTAALLTQLKNIQTKTGHSLAQLHQQLQGCGLAKHSEKRAWLMERFSLGYGDANTVVTLQGKPVPAGLEGAPTSAPETVADDPLDALYSGKKAALRPLHDAVMAQIQTLGPFEVAPKKAYLSLRRSKQFAMVGPATVSEVEIGLNCKTLPEHPRLKALPPGGMCQATTRIRHVDEVDANLLAWIRAAFDAAA</sequence>
<dbReference type="InterPro" id="IPR025629">
    <property type="entry name" value="DUF4287"/>
</dbReference>
<evidence type="ECO:0000313" key="2">
    <source>
        <dbReference type="EMBL" id="MBH9552038.1"/>
    </source>
</evidence>
<name>A0A931IXX3_9BURK</name>
<dbReference type="EMBL" id="JAEDAL010000001">
    <property type="protein sequence ID" value="MBH9552038.1"/>
    <property type="molecule type" value="Genomic_DNA"/>
</dbReference>
<proteinExistence type="predicted"/>
<evidence type="ECO:0000259" key="1">
    <source>
        <dbReference type="Pfam" id="PF18899"/>
    </source>
</evidence>
<feature type="domain" description="DUF5655" evidence="1">
    <location>
        <begin position="88"/>
        <end position="192"/>
    </location>
</feature>